<organism evidence="2 3">
    <name type="scientific">Bacillus cereus</name>
    <dbReference type="NCBI Taxonomy" id="1396"/>
    <lineage>
        <taxon>Bacteria</taxon>
        <taxon>Bacillati</taxon>
        <taxon>Bacillota</taxon>
        <taxon>Bacilli</taxon>
        <taxon>Bacillales</taxon>
        <taxon>Bacillaceae</taxon>
        <taxon>Bacillus</taxon>
        <taxon>Bacillus cereus group</taxon>
    </lineage>
</organism>
<keyword evidence="1" id="KW-0812">Transmembrane</keyword>
<sequence>MGYIYDILSFALLIAGIVTMILGKKKNDPKLRGIGIGIVTSVLIIGLPGFIEGYIEGVLSAGDRTFMMR</sequence>
<proteinExistence type="predicted"/>
<keyword evidence="1" id="KW-1133">Transmembrane helix</keyword>
<evidence type="ECO:0000256" key="1">
    <source>
        <dbReference type="SAM" id="Phobius"/>
    </source>
</evidence>
<dbReference type="Proteomes" id="UP000242656">
    <property type="component" value="Unassembled WGS sequence"/>
</dbReference>
<evidence type="ECO:0000313" key="2">
    <source>
        <dbReference type="EMBL" id="PFK35748.1"/>
    </source>
</evidence>
<dbReference type="AlphaFoldDB" id="A0A2B0LP64"/>
<feature type="transmembrane region" description="Helical" evidence="1">
    <location>
        <begin position="34"/>
        <end position="51"/>
    </location>
</feature>
<name>A0A2B0LP64_BACCE</name>
<accession>A0A2B0LP64</accession>
<protein>
    <submittedName>
        <fullName evidence="2">Uncharacterized protein</fullName>
    </submittedName>
</protein>
<reference evidence="2 3" key="1">
    <citation type="submission" date="2017-09" db="EMBL/GenBank/DDBJ databases">
        <title>Large-scale bioinformatics analysis of Bacillus genomes uncovers conserved roles of natural products in bacterial physiology.</title>
        <authorList>
            <consortium name="Agbiome Team Llc"/>
            <person name="Bleich R.M."/>
            <person name="Grubbs K.J."/>
            <person name="Santa Maria K.C."/>
            <person name="Allen S.E."/>
            <person name="Farag S."/>
            <person name="Shank E.A."/>
            <person name="Bowers A."/>
        </authorList>
    </citation>
    <scope>NUCLEOTIDE SEQUENCE [LARGE SCALE GENOMIC DNA]</scope>
    <source>
        <strain evidence="2 3">AFS083043</strain>
    </source>
</reference>
<dbReference type="RefSeq" id="WP_098491723.1">
    <property type="nucleotide sequence ID" value="NZ_NUWN01000064.1"/>
</dbReference>
<keyword evidence="1" id="KW-0472">Membrane</keyword>
<feature type="transmembrane region" description="Helical" evidence="1">
    <location>
        <begin position="6"/>
        <end position="22"/>
    </location>
</feature>
<dbReference type="EMBL" id="NUWN01000064">
    <property type="protein sequence ID" value="PFK35748.1"/>
    <property type="molecule type" value="Genomic_DNA"/>
</dbReference>
<comment type="caution">
    <text evidence="2">The sequence shown here is derived from an EMBL/GenBank/DDBJ whole genome shotgun (WGS) entry which is preliminary data.</text>
</comment>
<gene>
    <name evidence="2" type="ORF">COI93_16605</name>
</gene>
<evidence type="ECO:0000313" key="3">
    <source>
        <dbReference type="Proteomes" id="UP000242656"/>
    </source>
</evidence>